<sequence length="95" mass="11502">MDYMREKLMKEEESKKQRFDIQKELQVKKEEVEVRKLEATNERLRLEAMQRENKHRAEMEEKRREEHDDGQTEQADGCNVTTAKCQERLNGQNPH</sequence>
<comment type="caution">
    <text evidence="2">The sequence shown here is derived from an EMBL/GenBank/DDBJ whole genome shotgun (WGS) entry which is preliminary data.</text>
</comment>
<proteinExistence type="predicted"/>
<organism evidence="2 3">
    <name type="scientific">Batillaria attramentaria</name>
    <dbReference type="NCBI Taxonomy" id="370345"/>
    <lineage>
        <taxon>Eukaryota</taxon>
        <taxon>Metazoa</taxon>
        <taxon>Spiralia</taxon>
        <taxon>Lophotrochozoa</taxon>
        <taxon>Mollusca</taxon>
        <taxon>Gastropoda</taxon>
        <taxon>Caenogastropoda</taxon>
        <taxon>Sorbeoconcha</taxon>
        <taxon>Cerithioidea</taxon>
        <taxon>Batillariidae</taxon>
        <taxon>Batillaria</taxon>
    </lineage>
</organism>
<reference evidence="2 3" key="1">
    <citation type="journal article" date="2023" name="Sci. Data">
        <title>Genome assembly of the Korean intertidal mud-creeper Batillaria attramentaria.</title>
        <authorList>
            <person name="Patra A.K."/>
            <person name="Ho P.T."/>
            <person name="Jun S."/>
            <person name="Lee S.J."/>
            <person name="Kim Y."/>
            <person name="Won Y.J."/>
        </authorList>
    </citation>
    <scope>NUCLEOTIDE SEQUENCE [LARGE SCALE GENOMIC DNA]</scope>
    <source>
        <strain evidence="2">Wonlab-2016</strain>
    </source>
</reference>
<keyword evidence="3" id="KW-1185">Reference proteome</keyword>
<dbReference type="AlphaFoldDB" id="A0ABD0K260"/>
<protein>
    <submittedName>
        <fullName evidence="2">Uncharacterized protein</fullName>
    </submittedName>
</protein>
<dbReference type="EMBL" id="JACVVK020000266">
    <property type="protein sequence ID" value="KAK7481139.1"/>
    <property type="molecule type" value="Genomic_DNA"/>
</dbReference>
<feature type="region of interest" description="Disordered" evidence="1">
    <location>
        <begin position="50"/>
        <end position="80"/>
    </location>
</feature>
<name>A0ABD0K260_9CAEN</name>
<feature type="compositionally biased region" description="Basic and acidic residues" evidence="1">
    <location>
        <begin position="50"/>
        <end position="70"/>
    </location>
</feature>
<evidence type="ECO:0000256" key="1">
    <source>
        <dbReference type="SAM" id="MobiDB-lite"/>
    </source>
</evidence>
<accession>A0ABD0K260</accession>
<dbReference type="Proteomes" id="UP001519460">
    <property type="component" value="Unassembled WGS sequence"/>
</dbReference>
<evidence type="ECO:0000313" key="3">
    <source>
        <dbReference type="Proteomes" id="UP001519460"/>
    </source>
</evidence>
<gene>
    <name evidence="2" type="ORF">BaRGS_00027572</name>
</gene>
<evidence type="ECO:0000313" key="2">
    <source>
        <dbReference type="EMBL" id="KAK7481139.1"/>
    </source>
</evidence>